<dbReference type="EMBL" id="MN740633">
    <property type="protein sequence ID" value="QHU36185.1"/>
    <property type="molecule type" value="Genomic_DNA"/>
</dbReference>
<name>A0A6C0M1M2_9ZZZZ</name>
<proteinExistence type="predicted"/>
<evidence type="ECO:0000313" key="1">
    <source>
        <dbReference type="EMBL" id="QHU36185.1"/>
    </source>
</evidence>
<dbReference type="AlphaFoldDB" id="A0A6C0M1M2"/>
<protein>
    <submittedName>
        <fullName evidence="1">Uncharacterized protein</fullName>
    </submittedName>
</protein>
<accession>A0A6C0M1M2</accession>
<sequence length="102" mass="11961">MRPLQLVCPSDLQPGKTYLIESNRPEYKHLNCKGTFVKNQYPEHAHQCTRTHFTNVIARGNEPYPDLNLQDTYWNYYKADAVERAYVDHVLREITGDPSFTM</sequence>
<reference evidence="1" key="1">
    <citation type="journal article" date="2020" name="Nature">
        <title>Giant virus diversity and host interactions through global metagenomics.</title>
        <authorList>
            <person name="Schulz F."/>
            <person name="Roux S."/>
            <person name="Paez-Espino D."/>
            <person name="Jungbluth S."/>
            <person name="Walsh D.A."/>
            <person name="Denef V.J."/>
            <person name="McMahon K.D."/>
            <person name="Konstantinidis K.T."/>
            <person name="Eloe-Fadrosh E.A."/>
            <person name="Kyrpides N.C."/>
            <person name="Woyke T."/>
        </authorList>
    </citation>
    <scope>NUCLEOTIDE SEQUENCE</scope>
    <source>
        <strain evidence="1">GVMAG-S-1035124-57</strain>
    </source>
</reference>
<organism evidence="1">
    <name type="scientific">viral metagenome</name>
    <dbReference type="NCBI Taxonomy" id="1070528"/>
    <lineage>
        <taxon>unclassified sequences</taxon>
        <taxon>metagenomes</taxon>
        <taxon>organismal metagenomes</taxon>
    </lineage>
</organism>